<feature type="transmembrane region" description="Helical" evidence="1">
    <location>
        <begin position="97"/>
        <end position="115"/>
    </location>
</feature>
<accession>A0A2H5QG69</accession>
<keyword evidence="1" id="KW-0812">Transmembrane</keyword>
<gene>
    <name evidence="2" type="ORF">CUMW_227060</name>
</gene>
<comment type="caution">
    <text evidence="2">The sequence shown here is derived from an EMBL/GenBank/DDBJ whole genome shotgun (WGS) entry which is preliminary data.</text>
</comment>
<keyword evidence="1" id="KW-0472">Membrane</keyword>
<dbReference type="Proteomes" id="UP000236630">
    <property type="component" value="Unassembled WGS sequence"/>
</dbReference>
<feature type="transmembrane region" description="Helical" evidence="1">
    <location>
        <begin position="72"/>
        <end position="91"/>
    </location>
</feature>
<evidence type="ECO:0000313" key="3">
    <source>
        <dbReference type="Proteomes" id="UP000236630"/>
    </source>
</evidence>
<keyword evidence="1" id="KW-1133">Transmembrane helix</keyword>
<organism evidence="2 3">
    <name type="scientific">Citrus unshiu</name>
    <name type="common">Satsuma mandarin</name>
    <name type="synonym">Citrus nobilis var. unshiu</name>
    <dbReference type="NCBI Taxonomy" id="55188"/>
    <lineage>
        <taxon>Eukaryota</taxon>
        <taxon>Viridiplantae</taxon>
        <taxon>Streptophyta</taxon>
        <taxon>Embryophyta</taxon>
        <taxon>Tracheophyta</taxon>
        <taxon>Spermatophyta</taxon>
        <taxon>Magnoliopsida</taxon>
        <taxon>eudicotyledons</taxon>
        <taxon>Gunneridae</taxon>
        <taxon>Pentapetalae</taxon>
        <taxon>rosids</taxon>
        <taxon>malvids</taxon>
        <taxon>Sapindales</taxon>
        <taxon>Rutaceae</taxon>
        <taxon>Aurantioideae</taxon>
        <taxon>Citrus</taxon>
    </lineage>
</organism>
<name>A0A2H5QG69_CITUN</name>
<protein>
    <submittedName>
        <fullName evidence="2">Uncharacterized protein</fullName>
    </submittedName>
</protein>
<evidence type="ECO:0000256" key="1">
    <source>
        <dbReference type="SAM" id="Phobius"/>
    </source>
</evidence>
<proteinExistence type="predicted"/>
<dbReference type="AlphaFoldDB" id="A0A2H5QG69"/>
<keyword evidence="3" id="KW-1185">Reference proteome</keyword>
<reference evidence="2 3" key="1">
    <citation type="journal article" date="2017" name="Front. Genet.">
        <title>Draft sequencing of the heterozygous diploid genome of Satsuma (Citrus unshiu Marc.) using a hybrid assembly approach.</title>
        <authorList>
            <person name="Shimizu T."/>
            <person name="Tanizawa Y."/>
            <person name="Mochizuki T."/>
            <person name="Nagasaki H."/>
            <person name="Yoshioka T."/>
            <person name="Toyoda A."/>
            <person name="Fujiyama A."/>
            <person name="Kaminuma E."/>
            <person name="Nakamura Y."/>
        </authorList>
    </citation>
    <scope>NUCLEOTIDE SEQUENCE [LARGE SCALE GENOMIC DNA]</scope>
    <source>
        <strain evidence="3">cv. Miyagawa wase</strain>
    </source>
</reference>
<evidence type="ECO:0000313" key="2">
    <source>
        <dbReference type="EMBL" id="GAY63616.1"/>
    </source>
</evidence>
<sequence length="153" mass="16675">MEAISSSLSLAQGFSNLGFDVQLRELADNVDIMDLEIDRESILLYCLQTEVLSFPIPPLVMDFFARCGVSPLMINPCVLILLLAFAATNLALKGSHFLSFLCLGGGYIVFPLGLARLSSNDEINEDARKILDLYVAGEDENPDIPLPDGIPID</sequence>
<dbReference type="EMBL" id="BDQV01000362">
    <property type="protein sequence ID" value="GAY63616.1"/>
    <property type="molecule type" value="Genomic_DNA"/>
</dbReference>